<proteinExistence type="predicted"/>
<dbReference type="Gene3D" id="2.30.320.10">
    <property type="entry name" value="YwqG-like"/>
    <property type="match status" value="1"/>
</dbReference>
<evidence type="ECO:0000313" key="2">
    <source>
        <dbReference type="EMBL" id="TDE29132.1"/>
    </source>
</evidence>
<reference evidence="2 3" key="1">
    <citation type="submission" date="2019-03" db="EMBL/GenBank/DDBJ databases">
        <title>Draft genome sequences of novel Actinobacteria.</title>
        <authorList>
            <person name="Sahin N."/>
            <person name="Ay H."/>
            <person name="Saygin H."/>
        </authorList>
    </citation>
    <scope>NUCLEOTIDE SEQUENCE [LARGE SCALE GENOMIC DNA]</scope>
    <source>
        <strain evidence="2 3">6K102</strain>
    </source>
</reference>
<evidence type="ECO:0000313" key="3">
    <source>
        <dbReference type="Proteomes" id="UP000295136"/>
    </source>
</evidence>
<name>A0A4R5EAB3_9ACTN</name>
<feature type="compositionally biased region" description="Polar residues" evidence="1">
    <location>
        <begin position="75"/>
        <end position="84"/>
    </location>
</feature>
<dbReference type="AlphaFoldDB" id="A0A4R5EAB3"/>
<dbReference type="Pfam" id="PF09234">
    <property type="entry name" value="DUF1963"/>
    <property type="match status" value="1"/>
</dbReference>
<dbReference type="SUPFAM" id="SSF103032">
    <property type="entry name" value="Hypothetical protein YwqG"/>
    <property type="match status" value="1"/>
</dbReference>
<sequence length="303" mass="32705">MADGTGGDAVPPPMPVTAPHIAWSEWCRWRDALVSSGEDQLGTRLARQLVRSDVLVSHDGARPRSLAGSLAGTLPGTSPGSSAGTLRGTRFGGRPLLDPACAWPTWEQLPLSFLARVDCAELAAAGHVDLLPRHGHLNFFYAAPWWYGDAGPLDDGWRVVHSGDGASEVEAPDGTPVFPEHAMRTTVNLPCPGGMFLDLPHTIQDRLAALEAAWERLGLESGLDHYPSPADGRPLHKVGGFPLPLQDLELDGFTREQRLLLQVDSDESLGWCWGDQGRLYFTLHETDLAAGDFTKVSVISDSH</sequence>
<keyword evidence="3" id="KW-1185">Reference proteome</keyword>
<feature type="region of interest" description="Disordered" evidence="1">
    <location>
        <begin position="66"/>
        <end position="89"/>
    </location>
</feature>
<dbReference type="RefSeq" id="WP_132639857.1">
    <property type="nucleotide sequence ID" value="NZ_SMLD01000199.1"/>
</dbReference>
<dbReference type="InterPro" id="IPR035948">
    <property type="entry name" value="YwqG-like_sf"/>
</dbReference>
<organism evidence="2 3">
    <name type="scientific">Nonomuraea mesophila</name>
    <dbReference type="NCBI Taxonomy" id="2530382"/>
    <lineage>
        <taxon>Bacteria</taxon>
        <taxon>Bacillati</taxon>
        <taxon>Actinomycetota</taxon>
        <taxon>Actinomycetes</taxon>
        <taxon>Streptosporangiales</taxon>
        <taxon>Streptosporangiaceae</taxon>
        <taxon>Nonomuraea</taxon>
    </lineage>
</organism>
<comment type="caution">
    <text evidence="2">The sequence shown here is derived from an EMBL/GenBank/DDBJ whole genome shotgun (WGS) entry which is preliminary data.</text>
</comment>
<dbReference type="InterPro" id="IPR015315">
    <property type="entry name" value="DUF1963"/>
</dbReference>
<gene>
    <name evidence="2" type="ORF">E1295_41820</name>
</gene>
<accession>A0A4R5EAB3</accession>
<dbReference type="PANTHER" id="PTHR36436:SF6">
    <property type="entry name" value="SLL5081 PROTEIN"/>
    <property type="match status" value="1"/>
</dbReference>
<dbReference type="PANTHER" id="PTHR36436">
    <property type="entry name" value="SLL5081 PROTEIN"/>
    <property type="match status" value="1"/>
</dbReference>
<dbReference type="EMBL" id="SMLD01000199">
    <property type="protein sequence ID" value="TDE29132.1"/>
    <property type="molecule type" value="Genomic_DNA"/>
</dbReference>
<protein>
    <submittedName>
        <fullName evidence="2">DUF1963 domain-containing protein</fullName>
    </submittedName>
</protein>
<dbReference type="Proteomes" id="UP000295136">
    <property type="component" value="Unassembled WGS sequence"/>
</dbReference>
<evidence type="ECO:0000256" key="1">
    <source>
        <dbReference type="SAM" id="MobiDB-lite"/>
    </source>
</evidence>